<dbReference type="Proteomes" id="UP000233551">
    <property type="component" value="Unassembled WGS sequence"/>
</dbReference>
<keyword evidence="1" id="KW-0472">Membrane</keyword>
<feature type="transmembrane region" description="Helical" evidence="1">
    <location>
        <begin position="20"/>
        <end position="46"/>
    </location>
</feature>
<evidence type="ECO:0000313" key="3">
    <source>
        <dbReference type="Proteomes" id="UP000233551"/>
    </source>
</evidence>
<evidence type="ECO:0000313" key="2">
    <source>
        <dbReference type="EMBL" id="PKI41215.1"/>
    </source>
</evidence>
<evidence type="ECO:0000256" key="1">
    <source>
        <dbReference type="SAM" id="Phobius"/>
    </source>
</evidence>
<gene>
    <name evidence="2" type="ORF">CRG98_038403</name>
</gene>
<reference evidence="2 3" key="1">
    <citation type="submission" date="2017-11" db="EMBL/GenBank/DDBJ databases">
        <title>De-novo sequencing of pomegranate (Punica granatum L.) genome.</title>
        <authorList>
            <person name="Akparov Z."/>
            <person name="Amiraslanov A."/>
            <person name="Hajiyeva S."/>
            <person name="Abbasov M."/>
            <person name="Kaur K."/>
            <person name="Hamwieh A."/>
            <person name="Solovyev V."/>
            <person name="Salamov A."/>
            <person name="Braich B."/>
            <person name="Kosarev P."/>
            <person name="Mahmoud A."/>
            <person name="Hajiyev E."/>
            <person name="Babayeva S."/>
            <person name="Izzatullayeva V."/>
            <person name="Mammadov A."/>
            <person name="Mammadov A."/>
            <person name="Sharifova S."/>
            <person name="Ojaghi J."/>
            <person name="Eynullazada K."/>
            <person name="Bayramov B."/>
            <person name="Abdulazimova A."/>
            <person name="Shahmuradov I."/>
        </authorList>
    </citation>
    <scope>NUCLEOTIDE SEQUENCE [LARGE SCALE GENOMIC DNA]</scope>
    <source>
        <strain evidence="3">cv. AG2017</strain>
        <tissue evidence="2">Leaf</tissue>
    </source>
</reference>
<proteinExistence type="predicted"/>
<keyword evidence="1" id="KW-0812">Transmembrane</keyword>
<feature type="transmembrane region" description="Helical" evidence="1">
    <location>
        <begin position="67"/>
        <end position="91"/>
    </location>
</feature>
<dbReference type="AlphaFoldDB" id="A0A2I0IB37"/>
<keyword evidence="1" id="KW-1133">Transmembrane helix</keyword>
<keyword evidence="3" id="KW-1185">Reference proteome</keyword>
<protein>
    <recommendedName>
        <fullName evidence="4">CASP-like protein</fullName>
    </recommendedName>
</protein>
<organism evidence="2 3">
    <name type="scientific">Punica granatum</name>
    <name type="common">Pomegranate</name>
    <dbReference type="NCBI Taxonomy" id="22663"/>
    <lineage>
        <taxon>Eukaryota</taxon>
        <taxon>Viridiplantae</taxon>
        <taxon>Streptophyta</taxon>
        <taxon>Embryophyta</taxon>
        <taxon>Tracheophyta</taxon>
        <taxon>Spermatophyta</taxon>
        <taxon>Magnoliopsida</taxon>
        <taxon>eudicotyledons</taxon>
        <taxon>Gunneridae</taxon>
        <taxon>Pentapetalae</taxon>
        <taxon>rosids</taxon>
        <taxon>malvids</taxon>
        <taxon>Myrtales</taxon>
        <taxon>Lythraceae</taxon>
        <taxon>Punica</taxon>
    </lineage>
</organism>
<dbReference type="EMBL" id="PGOL01003444">
    <property type="protein sequence ID" value="PKI41215.1"/>
    <property type="molecule type" value="Genomic_DNA"/>
</dbReference>
<evidence type="ECO:0008006" key="4">
    <source>
        <dbReference type="Google" id="ProtNLM"/>
    </source>
</evidence>
<comment type="caution">
    <text evidence="2">The sequence shown here is derived from an EMBL/GenBank/DDBJ whole genome shotgun (WGS) entry which is preliminary data.</text>
</comment>
<accession>A0A2I0IB37</accession>
<sequence>MTSLMGPEIPVDPHAAAKVIVQVLSLLSLGRGAVCSSLDVITFFFYDRRAGRPSHHPYDIMYQVSAVLGFLASEILSVSAYIMLWALVLLYR</sequence>
<name>A0A2I0IB37_PUNGR</name>